<dbReference type="RefSeq" id="WP_309855416.1">
    <property type="nucleotide sequence ID" value="NZ_JAVDQJ010000006.1"/>
</dbReference>
<dbReference type="Proteomes" id="UP001185331">
    <property type="component" value="Unassembled WGS sequence"/>
</dbReference>
<proteinExistence type="predicted"/>
<organism evidence="1 2">
    <name type="scientific">Deinococcus soli</name>
    <name type="common">ex Cha et al. 2016</name>
    <dbReference type="NCBI Taxonomy" id="1309411"/>
    <lineage>
        <taxon>Bacteria</taxon>
        <taxon>Thermotogati</taxon>
        <taxon>Deinococcota</taxon>
        <taxon>Deinococci</taxon>
        <taxon>Deinococcales</taxon>
        <taxon>Deinococcaceae</taxon>
        <taxon>Deinococcus</taxon>
    </lineage>
</organism>
<gene>
    <name evidence="1" type="ORF">J2Y00_002826</name>
</gene>
<dbReference type="AlphaFoldDB" id="A0AAE4BNK4"/>
<dbReference type="EMBL" id="JAVDQK010000006">
    <property type="protein sequence ID" value="MDR6219229.1"/>
    <property type="molecule type" value="Genomic_DNA"/>
</dbReference>
<protein>
    <submittedName>
        <fullName evidence="1">Uncharacterized protein</fullName>
    </submittedName>
</protein>
<evidence type="ECO:0000313" key="1">
    <source>
        <dbReference type="EMBL" id="MDR6219229.1"/>
    </source>
</evidence>
<evidence type="ECO:0000313" key="2">
    <source>
        <dbReference type="Proteomes" id="UP001185331"/>
    </source>
</evidence>
<reference evidence="1" key="1">
    <citation type="submission" date="2023-07" db="EMBL/GenBank/DDBJ databases">
        <title>Sorghum-associated microbial communities from plants grown in Nebraska, USA.</title>
        <authorList>
            <person name="Schachtman D."/>
        </authorList>
    </citation>
    <scope>NUCLEOTIDE SEQUENCE</scope>
    <source>
        <strain evidence="1">BE330</strain>
    </source>
</reference>
<sequence length="167" mass="17925">MADAKKSNVKANMAATAASVLFPGLGAGLLAANMIATQLGKSEDTEEAIREAKDAAAVERELAIQRALIQLAEDRARVARELAIARRIDTAEEVELEEHFDRSIEGKAGLQVKETGADLGLSGSGRTVSKRVYRFKGWREGGLEALVGQLSEDDLRAVQKIEHGAEL</sequence>
<comment type="caution">
    <text evidence="1">The sequence shown here is derived from an EMBL/GenBank/DDBJ whole genome shotgun (WGS) entry which is preliminary data.</text>
</comment>
<accession>A0AAE4BNK4</accession>
<name>A0AAE4BNK4_9DEIO</name>